<gene>
    <name evidence="12" type="ORF">MENT_LOCUS43918</name>
</gene>
<dbReference type="InterPro" id="IPR000536">
    <property type="entry name" value="Nucl_hrmn_rcpt_lig-bd"/>
</dbReference>
<evidence type="ECO:0000256" key="5">
    <source>
        <dbReference type="ARBA" id="ARBA00023015"/>
    </source>
</evidence>
<dbReference type="Gene3D" id="3.30.50.10">
    <property type="entry name" value="Erythroid Transcription Factor GATA-1, subunit A"/>
    <property type="match status" value="1"/>
</dbReference>
<evidence type="ECO:0000256" key="8">
    <source>
        <dbReference type="ARBA" id="ARBA00023170"/>
    </source>
</evidence>
<dbReference type="SUPFAM" id="SSF48508">
    <property type="entry name" value="Nuclear receptor ligand-binding domain"/>
    <property type="match status" value="1"/>
</dbReference>
<dbReference type="PROSITE" id="PS51843">
    <property type="entry name" value="NR_LBD"/>
    <property type="match status" value="1"/>
</dbReference>
<dbReference type="InterPro" id="IPR001628">
    <property type="entry name" value="Znf_hrmn_rcpt"/>
</dbReference>
<feature type="domain" description="NR LBD" evidence="11">
    <location>
        <begin position="169"/>
        <end position="391"/>
    </location>
</feature>
<dbReference type="PROSITE" id="PS51030">
    <property type="entry name" value="NUCLEAR_REC_DBD_2"/>
    <property type="match status" value="1"/>
</dbReference>
<dbReference type="Pfam" id="PF00104">
    <property type="entry name" value="Hormone_recep"/>
    <property type="match status" value="1"/>
</dbReference>
<evidence type="ECO:0000256" key="3">
    <source>
        <dbReference type="ARBA" id="ARBA00022771"/>
    </source>
</evidence>
<evidence type="ECO:0000259" key="10">
    <source>
        <dbReference type="PROSITE" id="PS51030"/>
    </source>
</evidence>
<dbReference type="GO" id="GO:0008270">
    <property type="term" value="F:zinc ion binding"/>
    <property type="evidence" value="ECO:0007669"/>
    <property type="project" value="UniProtKB-KW"/>
</dbReference>
<dbReference type="EMBL" id="CAJEWN010000854">
    <property type="protein sequence ID" value="CAD2191091.1"/>
    <property type="molecule type" value="Genomic_DNA"/>
</dbReference>
<dbReference type="Gene3D" id="1.10.565.10">
    <property type="entry name" value="Retinoid X Receptor"/>
    <property type="match status" value="1"/>
</dbReference>
<evidence type="ECO:0000259" key="11">
    <source>
        <dbReference type="PROSITE" id="PS51843"/>
    </source>
</evidence>
<evidence type="ECO:0000256" key="1">
    <source>
        <dbReference type="ARBA" id="ARBA00005993"/>
    </source>
</evidence>
<evidence type="ECO:0000256" key="9">
    <source>
        <dbReference type="ARBA" id="ARBA00023242"/>
    </source>
</evidence>
<dbReference type="AlphaFoldDB" id="A0A6V7WVN8"/>
<organism evidence="12 13">
    <name type="scientific">Meloidogyne enterolobii</name>
    <name type="common">Root-knot nematode worm</name>
    <name type="synonym">Meloidogyne mayaguensis</name>
    <dbReference type="NCBI Taxonomy" id="390850"/>
    <lineage>
        <taxon>Eukaryota</taxon>
        <taxon>Metazoa</taxon>
        <taxon>Ecdysozoa</taxon>
        <taxon>Nematoda</taxon>
        <taxon>Chromadorea</taxon>
        <taxon>Rhabditida</taxon>
        <taxon>Tylenchina</taxon>
        <taxon>Tylenchomorpha</taxon>
        <taxon>Tylenchoidea</taxon>
        <taxon>Meloidogynidae</taxon>
        <taxon>Meloidogyninae</taxon>
        <taxon>Meloidogyne</taxon>
    </lineage>
</organism>
<dbReference type="OrthoDB" id="10246805at2759"/>
<dbReference type="InterPro" id="IPR050274">
    <property type="entry name" value="Nuclear_hormone_rcpt_NR2"/>
</dbReference>
<keyword evidence="9" id="KW-0539">Nucleus</keyword>
<dbReference type="SMART" id="SM00399">
    <property type="entry name" value="ZnF_C4"/>
    <property type="match status" value="1"/>
</dbReference>
<keyword evidence="2" id="KW-0479">Metal-binding</keyword>
<dbReference type="Proteomes" id="UP000580250">
    <property type="component" value="Unassembled WGS sequence"/>
</dbReference>
<keyword evidence="7" id="KW-0804">Transcription</keyword>
<proteinExistence type="inferred from homology"/>
<keyword evidence="5" id="KW-0805">Transcription regulation</keyword>
<comment type="similarity">
    <text evidence="1">Belongs to the nuclear hormone receptor family.</text>
</comment>
<evidence type="ECO:0000256" key="4">
    <source>
        <dbReference type="ARBA" id="ARBA00022833"/>
    </source>
</evidence>
<feature type="domain" description="Nuclear receptor" evidence="10">
    <location>
        <begin position="6"/>
        <end position="83"/>
    </location>
</feature>
<sequence>MMKKLVNKCQVCDSSLKVSHQYNVNCCRVCAAFFKIYLKNKKQKFECKCLTTFGKIKLRLIDCEQCYLNKCLSVGMRGPGCHKKYSTRQQKKINKSCEEQKIVAVIVDKSAKECKEINLLLKIAEDQKRIMHAFNDFNDTLLNGSIYCEDIILSGFNIFDHIEMFSQNPYPISQEEMRSWEIDNEREGFYNKRTYKCILVDQLICVAIAKSMPVFEKLSITDKVALCRHVSDIFPCFTSSFISCELGVDTWARKDCVMPALGVIKNNYFIQDKKLFILVDRVFTKSVAPFKKAALSKEEYALLMAILFSNPIVKGLSYQGKELLYEEYFRYTKMLLQYTQNKLGVIDGARRLDECMLLINTSIQINQAFGEMHSYMREKYSNTFPKFSKPF</sequence>
<dbReference type="GO" id="GO:0043565">
    <property type="term" value="F:sequence-specific DNA binding"/>
    <property type="evidence" value="ECO:0007669"/>
    <property type="project" value="InterPro"/>
</dbReference>
<name>A0A6V7WVN8_MELEN</name>
<keyword evidence="8" id="KW-0675">Receptor</keyword>
<dbReference type="InterPro" id="IPR035500">
    <property type="entry name" value="NHR-like_dom_sf"/>
</dbReference>
<dbReference type="GO" id="GO:0003700">
    <property type="term" value="F:DNA-binding transcription factor activity"/>
    <property type="evidence" value="ECO:0007669"/>
    <property type="project" value="InterPro"/>
</dbReference>
<evidence type="ECO:0000256" key="6">
    <source>
        <dbReference type="ARBA" id="ARBA00023125"/>
    </source>
</evidence>
<evidence type="ECO:0000256" key="2">
    <source>
        <dbReference type="ARBA" id="ARBA00022723"/>
    </source>
</evidence>
<keyword evidence="6" id="KW-0238">DNA-binding</keyword>
<accession>A0A6V7WVN8</accession>
<dbReference type="SUPFAM" id="SSF57716">
    <property type="entry name" value="Glucocorticoid receptor-like (DNA-binding domain)"/>
    <property type="match status" value="1"/>
</dbReference>
<dbReference type="SMART" id="SM00430">
    <property type="entry name" value="HOLI"/>
    <property type="match status" value="1"/>
</dbReference>
<keyword evidence="4" id="KW-0862">Zinc</keyword>
<evidence type="ECO:0000256" key="7">
    <source>
        <dbReference type="ARBA" id="ARBA00023163"/>
    </source>
</evidence>
<evidence type="ECO:0000313" key="12">
    <source>
        <dbReference type="EMBL" id="CAD2191091.1"/>
    </source>
</evidence>
<dbReference type="Pfam" id="PF00105">
    <property type="entry name" value="zf-C4"/>
    <property type="match status" value="1"/>
</dbReference>
<dbReference type="InterPro" id="IPR013088">
    <property type="entry name" value="Znf_NHR/GATA"/>
</dbReference>
<comment type="caution">
    <text evidence="12">The sequence shown here is derived from an EMBL/GenBank/DDBJ whole genome shotgun (WGS) entry which is preliminary data.</text>
</comment>
<evidence type="ECO:0000313" key="13">
    <source>
        <dbReference type="Proteomes" id="UP000580250"/>
    </source>
</evidence>
<reference evidence="12 13" key="1">
    <citation type="submission" date="2020-08" db="EMBL/GenBank/DDBJ databases">
        <authorList>
            <person name="Koutsovoulos G."/>
            <person name="Danchin GJ E."/>
        </authorList>
    </citation>
    <scope>NUCLEOTIDE SEQUENCE [LARGE SCALE GENOMIC DNA]</scope>
</reference>
<protein>
    <submittedName>
        <fullName evidence="12">Uncharacterized protein</fullName>
    </submittedName>
</protein>
<keyword evidence="3" id="KW-0863">Zinc-finger</keyword>
<dbReference type="PANTHER" id="PTHR24083">
    <property type="entry name" value="NUCLEAR HORMONE RECEPTOR"/>
    <property type="match status" value="1"/>
</dbReference>